<proteinExistence type="predicted"/>
<reference evidence="1 2" key="2">
    <citation type="submission" date="2018-11" db="EMBL/GenBank/DDBJ databases">
        <authorList>
            <consortium name="Pathogen Informatics"/>
        </authorList>
    </citation>
    <scope>NUCLEOTIDE SEQUENCE [LARGE SCALE GENOMIC DNA]</scope>
</reference>
<evidence type="ECO:0000313" key="1">
    <source>
        <dbReference type="EMBL" id="VDL76790.1"/>
    </source>
</evidence>
<organism evidence="3">
    <name type="scientific">Nippostrongylus brasiliensis</name>
    <name type="common">Rat hookworm</name>
    <dbReference type="NCBI Taxonomy" id="27835"/>
    <lineage>
        <taxon>Eukaryota</taxon>
        <taxon>Metazoa</taxon>
        <taxon>Ecdysozoa</taxon>
        <taxon>Nematoda</taxon>
        <taxon>Chromadorea</taxon>
        <taxon>Rhabditida</taxon>
        <taxon>Rhabditina</taxon>
        <taxon>Rhabditomorpha</taxon>
        <taxon>Strongyloidea</taxon>
        <taxon>Heligmosomidae</taxon>
        <taxon>Nippostrongylus</taxon>
    </lineage>
</organism>
<dbReference type="AlphaFoldDB" id="A0A0N4YA17"/>
<dbReference type="EMBL" id="UYSL01020970">
    <property type="protein sequence ID" value="VDL76790.1"/>
    <property type="molecule type" value="Genomic_DNA"/>
</dbReference>
<accession>A0A0N4YA17</accession>
<dbReference type="Proteomes" id="UP000271162">
    <property type="component" value="Unassembled WGS sequence"/>
</dbReference>
<name>A0A0N4YA17_NIPBR</name>
<keyword evidence="2" id="KW-1185">Reference proteome</keyword>
<evidence type="ECO:0000313" key="2">
    <source>
        <dbReference type="Proteomes" id="UP000271162"/>
    </source>
</evidence>
<gene>
    <name evidence="1" type="ORF">NBR_LOCUS13201</name>
</gene>
<protein>
    <submittedName>
        <fullName evidence="3">HEPN domain-containing protein</fullName>
    </submittedName>
</protein>
<reference evidence="3" key="1">
    <citation type="submission" date="2017-02" db="UniProtKB">
        <authorList>
            <consortium name="WormBaseParasite"/>
        </authorList>
    </citation>
    <scope>IDENTIFICATION</scope>
</reference>
<evidence type="ECO:0000313" key="3">
    <source>
        <dbReference type="WBParaSite" id="NBR_0001320001-mRNA-1"/>
    </source>
</evidence>
<sequence>MRASPNLNFLQEMKKALMYELQGLQQLAEYWRMAYGSVVIHLEMALLYLIRTAETNKYGPSNTNQLTEELLKLITERGHQREGVMKAADIADKVLTGIIIKELRG</sequence>
<dbReference type="WBParaSite" id="NBR_0001320001-mRNA-1">
    <property type="protein sequence ID" value="NBR_0001320001-mRNA-1"/>
    <property type="gene ID" value="NBR_0001320001"/>
</dbReference>